<dbReference type="EMBL" id="JACHGN010000025">
    <property type="protein sequence ID" value="MBB5138757.1"/>
    <property type="molecule type" value="Genomic_DNA"/>
</dbReference>
<name>A0A840PNW6_9ACTN</name>
<dbReference type="Proteomes" id="UP000578449">
    <property type="component" value="Unassembled WGS sequence"/>
</dbReference>
<dbReference type="RefSeq" id="WP_246519334.1">
    <property type="nucleotide sequence ID" value="NZ_BAABIX010000033.1"/>
</dbReference>
<proteinExistence type="predicted"/>
<dbReference type="AlphaFoldDB" id="A0A840PNW6"/>
<protein>
    <submittedName>
        <fullName evidence="1">Uncharacterized protein</fullName>
    </submittedName>
</protein>
<gene>
    <name evidence="1" type="ORF">HNP84_008515</name>
</gene>
<evidence type="ECO:0000313" key="2">
    <source>
        <dbReference type="Proteomes" id="UP000578449"/>
    </source>
</evidence>
<keyword evidence="2" id="KW-1185">Reference proteome</keyword>
<comment type="caution">
    <text evidence="1">The sequence shown here is derived from an EMBL/GenBank/DDBJ whole genome shotgun (WGS) entry which is preliminary data.</text>
</comment>
<organism evidence="1 2">
    <name type="scientific">Thermocatellispora tengchongensis</name>
    <dbReference type="NCBI Taxonomy" id="1073253"/>
    <lineage>
        <taxon>Bacteria</taxon>
        <taxon>Bacillati</taxon>
        <taxon>Actinomycetota</taxon>
        <taxon>Actinomycetes</taxon>
        <taxon>Streptosporangiales</taxon>
        <taxon>Streptosporangiaceae</taxon>
        <taxon>Thermocatellispora</taxon>
    </lineage>
</organism>
<reference evidence="1 2" key="1">
    <citation type="submission" date="2020-08" db="EMBL/GenBank/DDBJ databases">
        <title>Genomic Encyclopedia of Type Strains, Phase IV (KMG-IV): sequencing the most valuable type-strain genomes for metagenomic binning, comparative biology and taxonomic classification.</title>
        <authorList>
            <person name="Goeker M."/>
        </authorList>
    </citation>
    <scope>NUCLEOTIDE SEQUENCE [LARGE SCALE GENOMIC DNA]</scope>
    <source>
        <strain evidence="1 2">DSM 45615</strain>
    </source>
</reference>
<sequence length="58" mass="6223">MIPLIVAAVLALTVLVGFVALVVSIHRNDRAMSRGGQLRDGLARRVTGCYVSRGVSWT</sequence>
<accession>A0A840PNW6</accession>
<evidence type="ECO:0000313" key="1">
    <source>
        <dbReference type="EMBL" id="MBB5138757.1"/>
    </source>
</evidence>